<dbReference type="Pfam" id="PF13411">
    <property type="entry name" value="MerR_1"/>
    <property type="match status" value="1"/>
</dbReference>
<keyword evidence="2" id="KW-0805">Transcription regulation</keyword>
<dbReference type="CDD" id="cd01109">
    <property type="entry name" value="HTH_YyaN"/>
    <property type="match status" value="1"/>
</dbReference>
<reference evidence="6 7" key="1">
    <citation type="submission" date="2024-03" db="EMBL/GenBank/DDBJ databases">
        <title>Human intestinal bacterial collection.</title>
        <authorList>
            <person name="Pauvert C."/>
            <person name="Hitch T.C.A."/>
            <person name="Clavel T."/>
        </authorList>
    </citation>
    <scope>NUCLEOTIDE SEQUENCE [LARGE SCALE GENOMIC DNA]</scope>
    <source>
        <strain evidence="6 7">CLA-AA-H81</strain>
    </source>
</reference>
<evidence type="ECO:0000256" key="2">
    <source>
        <dbReference type="ARBA" id="ARBA00023015"/>
    </source>
</evidence>
<dbReference type="InterPro" id="IPR047057">
    <property type="entry name" value="MerR_fam"/>
</dbReference>
<accession>A0ABV1CWG2</accession>
<keyword evidence="4" id="KW-0804">Transcription</keyword>
<keyword evidence="1" id="KW-0678">Repressor</keyword>
<feature type="domain" description="HTH merR-type" evidence="5">
    <location>
        <begin position="1"/>
        <end position="70"/>
    </location>
</feature>
<dbReference type="PROSITE" id="PS50937">
    <property type="entry name" value="HTH_MERR_2"/>
    <property type="match status" value="1"/>
</dbReference>
<dbReference type="Gene3D" id="1.10.1660.10">
    <property type="match status" value="1"/>
</dbReference>
<dbReference type="Proteomes" id="UP001433088">
    <property type="component" value="Unassembled WGS sequence"/>
</dbReference>
<protein>
    <submittedName>
        <fullName evidence="6">MerR family transcriptional regulator</fullName>
    </submittedName>
</protein>
<evidence type="ECO:0000256" key="1">
    <source>
        <dbReference type="ARBA" id="ARBA00022491"/>
    </source>
</evidence>
<dbReference type="InterPro" id="IPR000551">
    <property type="entry name" value="MerR-type_HTH_dom"/>
</dbReference>
<comment type="caution">
    <text evidence="6">The sequence shown here is derived from an EMBL/GenBank/DDBJ whole genome shotgun (WGS) entry which is preliminary data.</text>
</comment>
<dbReference type="RefSeq" id="WP_292298269.1">
    <property type="nucleotide sequence ID" value="NZ_JBBMEU010000035.1"/>
</dbReference>
<dbReference type="InterPro" id="IPR009061">
    <property type="entry name" value="DNA-bd_dom_put_sf"/>
</dbReference>
<proteinExistence type="predicted"/>
<name>A0ABV1CWG2_9FIRM</name>
<organism evidence="6 7">
    <name type="scientific">Megasphaera intestinihominis</name>
    <dbReference type="NCBI Taxonomy" id="3133159"/>
    <lineage>
        <taxon>Bacteria</taxon>
        <taxon>Bacillati</taxon>
        <taxon>Bacillota</taxon>
        <taxon>Negativicutes</taxon>
        <taxon>Veillonellales</taxon>
        <taxon>Veillonellaceae</taxon>
        <taxon>Megasphaera</taxon>
    </lineage>
</organism>
<evidence type="ECO:0000256" key="4">
    <source>
        <dbReference type="ARBA" id="ARBA00023163"/>
    </source>
</evidence>
<gene>
    <name evidence="6" type="ORF">WMO23_07015</name>
</gene>
<evidence type="ECO:0000313" key="6">
    <source>
        <dbReference type="EMBL" id="MEQ2422482.1"/>
    </source>
</evidence>
<dbReference type="PROSITE" id="PS00552">
    <property type="entry name" value="HTH_MERR_1"/>
    <property type="match status" value="1"/>
</dbReference>
<keyword evidence="7" id="KW-1185">Reference proteome</keyword>
<dbReference type="PANTHER" id="PTHR30204:SF69">
    <property type="entry name" value="MERR-FAMILY TRANSCRIPTIONAL REGULATOR"/>
    <property type="match status" value="1"/>
</dbReference>
<sequence length="153" mass="17710">MSYTISQAAQMTGISPSAIRYYDKEGLLPQVERKNGIRLFSDMDIRWLHLLTCLKNTGMPIKRIREYAELAQRGDESLKERQALIRQQRQPSSASSVSLSWIRLNNCSTTWKSWILKNGTIKKHWNSVQKAKLISMNMNEKQVKNLLMIPISE</sequence>
<dbReference type="SUPFAM" id="SSF46955">
    <property type="entry name" value="Putative DNA-binding domain"/>
    <property type="match status" value="1"/>
</dbReference>
<dbReference type="SMART" id="SM00422">
    <property type="entry name" value="HTH_MERR"/>
    <property type="match status" value="1"/>
</dbReference>
<keyword evidence="3" id="KW-0238">DNA-binding</keyword>
<dbReference type="EMBL" id="JBBMEU010000035">
    <property type="protein sequence ID" value="MEQ2422482.1"/>
    <property type="molecule type" value="Genomic_DNA"/>
</dbReference>
<evidence type="ECO:0000259" key="5">
    <source>
        <dbReference type="PROSITE" id="PS50937"/>
    </source>
</evidence>
<dbReference type="PANTHER" id="PTHR30204">
    <property type="entry name" value="REDOX-CYCLING DRUG-SENSING TRANSCRIPTIONAL ACTIVATOR SOXR"/>
    <property type="match status" value="1"/>
</dbReference>
<dbReference type="PRINTS" id="PR00040">
    <property type="entry name" value="HTHMERR"/>
</dbReference>
<evidence type="ECO:0000256" key="3">
    <source>
        <dbReference type="ARBA" id="ARBA00023125"/>
    </source>
</evidence>
<evidence type="ECO:0000313" key="7">
    <source>
        <dbReference type="Proteomes" id="UP001433088"/>
    </source>
</evidence>